<dbReference type="PRINTS" id="PR00131">
    <property type="entry name" value="GLHYDRLASE1"/>
</dbReference>
<evidence type="ECO:0000313" key="5">
    <source>
        <dbReference type="EMBL" id="CAG5102612.1"/>
    </source>
</evidence>
<dbReference type="Pfam" id="PF00232">
    <property type="entry name" value="Glyco_hydro_1"/>
    <property type="match status" value="1"/>
</dbReference>
<evidence type="ECO:0000256" key="4">
    <source>
        <dbReference type="RuleBase" id="RU003690"/>
    </source>
</evidence>
<accession>A0A8J2MRE8</accession>
<dbReference type="GO" id="GO:0005975">
    <property type="term" value="P:carbohydrate metabolic process"/>
    <property type="evidence" value="ECO:0007669"/>
    <property type="project" value="InterPro"/>
</dbReference>
<protein>
    <submittedName>
        <fullName evidence="5">Similar to Lct: Lactase-phlorizin hydrolase (Rattus norvegicus)</fullName>
    </submittedName>
</protein>
<dbReference type="Gene3D" id="3.20.20.80">
    <property type="entry name" value="Glycosidases"/>
    <property type="match status" value="1"/>
</dbReference>
<feature type="non-terminal residue" evidence="5">
    <location>
        <position position="1"/>
    </location>
</feature>
<evidence type="ECO:0000256" key="3">
    <source>
        <dbReference type="ARBA" id="ARBA00023295"/>
    </source>
</evidence>
<dbReference type="InterPro" id="IPR001360">
    <property type="entry name" value="Glyco_hydro_1"/>
</dbReference>
<organism evidence="5 6">
    <name type="scientific">Cotesia congregata</name>
    <name type="common">Parasitoid wasp</name>
    <name type="synonym">Apanteles congregatus</name>
    <dbReference type="NCBI Taxonomy" id="51543"/>
    <lineage>
        <taxon>Eukaryota</taxon>
        <taxon>Metazoa</taxon>
        <taxon>Ecdysozoa</taxon>
        <taxon>Arthropoda</taxon>
        <taxon>Hexapoda</taxon>
        <taxon>Insecta</taxon>
        <taxon>Pterygota</taxon>
        <taxon>Neoptera</taxon>
        <taxon>Endopterygota</taxon>
        <taxon>Hymenoptera</taxon>
        <taxon>Apocrita</taxon>
        <taxon>Ichneumonoidea</taxon>
        <taxon>Braconidae</taxon>
        <taxon>Microgastrinae</taxon>
        <taxon>Cotesia</taxon>
    </lineage>
</organism>
<name>A0A8J2MRE8_COTCN</name>
<dbReference type="PANTHER" id="PTHR10353:SF36">
    <property type="entry name" value="LP05116P"/>
    <property type="match status" value="1"/>
</dbReference>
<evidence type="ECO:0000256" key="1">
    <source>
        <dbReference type="ARBA" id="ARBA00010838"/>
    </source>
</evidence>
<evidence type="ECO:0000313" key="6">
    <source>
        <dbReference type="Proteomes" id="UP000786811"/>
    </source>
</evidence>
<dbReference type="SUPFAM" id="SSF51445">
    <property type="entry name" value="(Trans)glycosidases"/>
    <property type="match status" value="1"/>
</dbReference>
<dbReference type="PANTHER" id="PTHR10353">
    <property type="entry name" value="GLYCOSYL HYDROLASE"/>
    <property type="match status" value="1"/>
</dbReference>
<dbReference type="GO" id="GO:0008422">
    <property type="term" value="F:beta-glucosidase activity"/>
    <property type="evidence" value="ECO:0007669"/>
    <property type="project" value="TreeGrafter"/>
</dbReference>
<sequence>MLFANKTTEFQGAATSWEFWNSWFLQPIFGKHGDYSHTMKHRIHELSRKQGFSHSQLPHFTKNQISTIQNSADFLGISFDHSVTIKQLPHHLNKSVSFMEDTGMTSIFSATPKARRTPADMARAIKHVLKVYKSILFIIITKIGYEDNGELHDKHRAIFYHHTLYHVLKLISEGVNIRGYFAWSLTDSFEWTRGYCKRYGIFSINFTDPELTRIPKLSSKLITEIYKNKSVEHSFSL</sequence>
<dbReference type="Proteomes" id="UP000786811">
    <property type="component" value="Unassembled WGS sequence"/>
</dbReference>
<dbReference type="EMBL" id="CAJNRD030001123">
    <property type="protein sequence ID" value="CAG5102612.1"/>
    <property type="molecule type" value="Genomic_DNA"/>
</dbReference>
<proteinExistence type="inferred from homology"/>
<keyword evidence="2 5" id="KW-0378">Hydrolase</keyword>
<comment type="caution">
    <text evidence="5">The sequence shown here is derived from an EMBL/GenBank/DDBJ whole genome shotgun (WGS) entry which is preliminary data.</text>
</comment>
<reference evidence="5" key="1">
    <citation type="submission" date="2021-04" db="EMBL/GenBank/DDBJ databases">
        <authorList>
            <person name="Chebbi M.A.C M."/>
        </authorList>
    </citation>
    <scope>NUCLEOTIDE SEQUENCE</scope>
</reference>
<keyword evidence="3" id="KW-0326">Glycosidase</keyword>
<dbReference type="AlphaFoldDB" id="A0A8J2MRE8"/>
<evidence type="ECO:0000256" key="2">
    <source>
        <dbReference type="ARBA" id="ARBA00022801"/>
    </source>
</evidence>
<dbReference type="InterPro" id="IPR017853">
    <property type="entry name" value="GH"/>
</dbReference>
<keyword evidence="6" id="KW-1185">Reference proteome</keyword>
<dbReference type="OrthoDB" id="65569at2759"/>
<comment type="similarity">
    <text evidence="1 4">Belongs to the glycosyl hydrolase 1 family.</text>
</comment>
<gene>
    <name evidence="5" type="ORF">HICCMSTLAB_LOCUS11102</name>
</gene>